<evidence type="ECO:0000313" key="1">
    <source>
        <dbReference type="EMBL" id="MBQ0909172.1"/>
    </source>
</evidence>
<dbReference type="PROSITE" id="PS51257">
    <property type="entry name" value="PROKAR_LIPOPROTEIN"/>
    <property type="match status" value="1"/>
</dbReference>
<dbReference type="Proteomes" id="UP000679008">
    <property type="component" value="Unassembled WGS sequence"/>
</dbReference>
<sequence>MKFLKIIVPVASVLVMSCETGDPCDDGFKPHQQNGQTICIPDFLGAKNLNPKLGNTYFHKKYGIVTIQNGIWKDDRNQIIDNIDE</sequence>
<organism evidence="1 2">
    <name type="scientific">Flavobacterium erciyesense</name>
    <dbReference type="NCBI Taxonomy" id="2825842"/>
    <lineage>
        <taxon>Bacteria</taxon>
        <taxon>Pseudomonadati</taxon>
        <taxon>Bacteroidota</taxon>
        <taxon>Flavobacteriia</taxon>
        <taxon>Flavobacteriales</taxon>
        <taxon>Flavobacteriaceae</taxon>
        <taxon>Flavobacterium</taxon>
    </lineage>
</organism>
<accession>A0ABS5D577</accession>
<dbReference type="RefSeq" id="WP_210790564.1">
    <property type="nucleotide sequence ID" value="NZ_JAGPXB010000009.1"/>
</dbReference>
<evidence type="ECO:0000313" key="2">
    <source>
        <dbReference type="Proteomes" id="UP000679008"/>
    </source>
</evidence>
<dbReference type="EMBL" id="JAGPXB010000009">
    <property type="protein sequence ID" value="MBQ0909172.1"/>
    <property type="molecule type" value="Genomic_DNA"/>
</dbReference>
<gene>
    <name evidence="1" type="ORF">KBJ98_10710</name>
</gene>
<protein>
    <submittedName>
        <fullName evidence="1">Uncharacterized protein</fullName>
    </submittedName>
</protein>
<keyword evidence="2" id="KW-1185">Reference proteome</keyword>
<name>A0ABS5D577_9FLAO</name>
<reference evidence="1 2" key="1">
    <citation type="submission" date="2021-04" db="EMBL/GenBank/DDBJ databases">
        <title>Description of novel Flavobacterium sp. F-328.</title>
        <authorList>
            <person name="Saticioglu I.B."/>
        </authorList>
    </citation>
    <scope>NUCLEOTIDE SEQUENCE [LARGE SCALE GENOMIC DNA]</scope>
    <source>
        <strain evidence="1 2">F-328</strain>
    </source>
</reference>
<proteinExistence type="predicted"/>
<comment type="caution">
    <text evidence="1">The sequence shown here is derived from an EMBL/GenBank/DDBJ whole genome shotgun (WGS) entry which is preliminary data.</text>
</comment>